<sequence length="141" mass="16538">MKNDRDERTRPHVPTSPEECDPNSATVQRWQPKRLPLREGIAQASWFCRIMYILIVLGTGALNLIYWQKLPDTLVLRTWFGYSAVEVPTVSYFIVSFLLICYLVYRDLVNRSLSRRKVFIPLIFFLGNYYMIVELLQTMAA</sequence>
<dbReference type="RefSeq" id="WP_302928427.1">
    <property type="nucleotide sequence ID" value="NZ_JAJEPW010000013.1"/>
</dbReference>
<proteinExistence type="predicted"/>
<keyword evidence="2" id="KW-0812">Transmembrane</keyword>
<keyword evidence="2" id="KW-1133">Transmembrane helix</keyword>
<evidence type="ECO:0000313" key="4">
    <source>
        <dbReference type="Proteomes" id="UP001199319"/>
    </source>
</evidence>
<dbReference type="EMBL" id="JAJEPW010000013">
    <property type="protein sequence ID" value="MCC2129132.1"/>
    <property type="molecule type" value="Genomic_DNA"/>
</dbReference>
<protein>
    <submittedName>
        <fullName evidence="3">Uncharacterized protein</fullName>
    </submittedName>
</protein>
<name>A0AAE3AE47_9FIRM</name>
<feature type="transmembrane region" description="Helical" evidence="2">
    <location>
        <begin position="79"/>
        <end position="105"/>
    </location>
</feature>
<feature type="transmembrane region" description="Helical" evidence="2">
    <location>
        <begin position="117"/>
        <end position="136"/>
    </location>
</feature>
<feature type="region of interest" description="Disordered" evidence="1">
    <location>
        <begin position="1"/>
        <end position="24"/>
    </location>
</feature>
<evidence type="ECO:0000256" key="2">
    <source>
        <dbReference type="SAM" id="Phobius"/>
    </source>
</evidence>
<keyword evidence="4" id="KW-1185">Reference proteome</keyword>
<feature type="compositionally biased region" description="Basic and acidic residues" evidence="1">
    <location>
        <begin position="1"/>
        <end position="10"/>
    </location>
</feature>
<feature type="transmembrane region" description="Helical" evidence="2">
    <location>
        <begin position="46"/>
        <end position="67"/>
    </location>
</feature>
<reference evidence="3" key="1">
    <citation type="submission" date="2021-10" db="EMBL/GenBank/DDBJ databases">
        <title>Anaerobic single-cell dispensing facilitates the cultivation of human gut bacteria.</title>
        <authorList>
            <person name="Afrizal A."/>
        </authorList>
    </citation>
    <scope>NUCLEOTIDE SEQUENCE</scope>
    <source>
        <strain evidence="3">CLA-AA-H272</strain>
    </source>
</reference>
<comment type="caution">
    <text evidence="3">The sequence shown here is derived from an EMBL/GenBank/DDBJ whole genome shotgun (WGS) entry which is preliminary data.</text>
</comment>
<evidence type="ECO:0000313" key="3">
    <source>
        <dbReference type="EMBL" id="MCC2129132.1"/>
    </source>
</evidence>
<keyword evidence="2" id="KW-0472">Membrane</keyword>
<dbReference type="Proteomes" id="UP001199319">
    <property type="component" value="Unassembled WGS sequence"/>
</dbReference>
<organism evidence="3 4">
    <name type="scientific">Brotocaccenecus cirricatena</name>
    <dbReference type="NCBI Taxonomy" id="3064195"/>
    <lineage>
        <taxon>Bacteria</taxon>
        <taxon>Bacillati</taxon>
        <taxon>Bacillota</taxon>
        <taxon>Clostridia</taxon>
        <taxon>Eubacteriales</taxon>
        <taxon>Oscillospiraceae</taxon>
        <taxon>Brotocaccenecus</taxon>
    </lineage>
</organism>
<accession>A0AAE3AE47</accession>
<evidence type="ECO:0000256" key="1">
    <source>
        <dbReference type="SAM" id="MobiDB-lite"/>
    </source>
</evidence>
<dbReference type="AlphaFoldDB" id="A0AAE3AE47"/>
<gene>
    <name evidence="3" type="ORF">LKD37_06310</name>
</gene>